<comment type="cofactor">
    <cofactor evidence="1">
        <name>pyrroloquinoline quinone</name>
        <dbReference type="ChEBI" id="CHEBI:58442"/>
    </cofactor>
</comment>
<feature type="domain" description="Pyrrolo-quinoline quinone repeat" evidence="5">
    <location>
        <begin position="30"/>
        <end position="660"/>
    </location>
</feature>
<evidence type="ECO:0000256" key="2">
    <source>
        <dbReference type="ARBA" id="ARBA00008156"/>
    </source>
</evidence>
<gene>
    <name evidence="6" type="ORF">METZ01_LOCUS14903</name>
</gene>
<dbReference type="InterPro" id="IPR002372">
    <property type="entry name" value="PQQ_rpt_dom"/>
</dbReference>
<keyword evidence="3" id="KW-0560">Oxidoreductase</keyword>
<dbReference type="InterPro" id="IPR011047">
    <property type="entry name" value="Quinoprotein_ADH-like_sf"/>
</dbReference>
<evidence type="ECO:0000256" key="4">
    <source>
        <dbReference type="SAM" id="MobiDB-lite"/>
    </source>
</evidence>
<accession>A0A381P6Z8</accession>
<feature type="region of interest" description="Disordered" evidence="4">
    <location>
        <begin position="412"/>
        <end position="439"/>
    </location>
</feature>
<dbReference type="InterPro" id="IPR018391">
    <property type="entry name" value="PQQ_b-propeller_rpt"/>
</dbReference>
<dbReference type="EMBL" id="UINC01000843">
    <property type="protein sequence ID" value="SUZ62049.1"/>
    <property type="molecule type" value="Genomic_DNA"/>
</dbReference>
<feature type="non-terminal residue" evidence="6">
    <location>
        <position position="1"/>
    </location>
</feature>
<protein>
    <recommendedName>
        <fullName evidence="5">Pyrrolo-quinoline quinone repeat domain-containing protein</fullName>
    </recommendedName>
</protein>
<dbReference type="AlphaFoldDB" id="A0A381P6Z8"/>
<evidence type="ECO:0000313" key="6">
    <source>
        <dbReference type="EMBL" id="SUZ62049.1"/>
    </source>
</evidence>
<evidence type="ECO:0000259" key="5">
    <source>
        <dbReference type="Pfam" id="PF01011"/>
    </source>
</evidence>
<sequence length="679" mass="73336">VIRCAVAATAVVCLGAADATAQSGATDGDWGVFGADQGATRYSPLDQIHSGNVGDLEVAWRWSARNYGTPPPAGRMQVSPLVIDGILYTTAGNQRSVVAIEAATGETLWIWRPGENEQRWGDIIEPVARSSGRGVSYWTDGAGDGRIFVVTPSYQLVALEARTGNPVQGFGVAGVVDMMDDLRWNARPAAERAGRVANTSPPAILGNVIVSSISMHTGSVPTRASPNEVWPMNVPGDVVAYDARSGQVLWRFNTVPAEDEYGIETWERADEALWDVSSGTKDWVREYPELLDASWKYTGNVGHWAPVTTDEELGLFYVPTETPTNDYFGGYRPGDNLFGNSVVALDAQTGERVWHFQLTHHELWDYDPPTAPILVDVEVDGVLVKALVQLTKQGFAYVLDRATGEPVWPIEERDVPQSDVPGERTSPTQPFPTKPPAYDRQGIREDDLIDFTPELRAEALRVMESYRLGPLYTPPSLVEPDGTNRGTVALPGIGGGVNWPGGAVDPERDILFVPSRTAPSLLGLVEGTERTGVRYHVARSRAVPNIRGLPLVKPPYGRITAIDLTVGEILWQIPHGNTPDNVRGHPDLQGVEVPTTGRPTLGSGLLVTSTLLFSGEGAGGEPVLRAYDKMTGDVVHEVQLPGGPTIGFPITYMSDGKQYIVVAALDEENVAELVALTVQ</sequence>
<dbReference type="GO" id="GO:0016491">
    <property type="term" value="F:oxidoreductase activity"/>
    <property type="evidence" value="ECO:0007669"/>
    <property type="project" value="UniProtKB-KW"/>
</dbReference>
<evidence type="ECO:0000256" key="3">
    <source>
        <dbReference type="ARBA" id="ARBA00023002"/>
    </source>
</evidence>
<dbReference type="SUPFAM" id="SSF50998">
    <property type="entry name" value="Quinoprotein alcohol dehydrogenase-like"/>
    <property type="match status" value="1"/>
</dbReference>
<organism evidence="6">
    <name type="scientific">marine metagenome</name>
    <dbReference type="NCBI Taxonomy" id="408172"/>
    <lineage>
        <taxon>unclassified sequences</taxon>
        <taxon>metagenomes</taxon>
        <taxon>ecological metagenomes</taxon>
    </lineage>
</organism>
<evidence type="ECO:0000256" key="1">
    <source>
        <dbReference type="ARBA" id="ARBA00001931"/>
    </source>
</evidence>
<dbReference type="PANTHER" id="PTHR32303">
    <property type="entry name" value="QUINOPROTEIN ALCOHOL DEHYDROGENASE (CYTOCHROME C)"/>
    <property type="match status" value="1"/>
</dbReference>
<proteinExistence type="inferred from homology"/>
<comment type="similarity">
    <text evidence="2">Belongs to the bacterial PQQ dehydrogenase family.</text>
</comment>
<dbReference type="Pfam" id="PF01011">
    <property type="entry name" value="PQQ"/>
    <property type="match status" value="1"/>
</dbReference>
<dbReference type="SMART" id="SM00564">
    <property type="entry name" value="PQQ"/>
    <property type="match status" value="5"/>
</dbReference>
<name>A0A381P6Z8_9ZZZZ</name>
<dbReference type="Gene3D" id="2.140.10.10">
    <property type="entry name" value="Quinoprotein alcohol dehydrogenase-like superfamily"/>
    <property type="match status" value="2"/>
</dbReference>
<reference evidence="6" key="1">
    <citation type="submission" date="2018-05" db="EMBL/GenBank/DDBJ databases">
        <authorList>
            <person name="Lanie J.A."/>
            <person name="Ng W.-L."/>
            <person name="Kazmierczak K.M."/>
            <person name="Andrzejewski T.M."/>
            <person name="Davidsen T.M."/>
            <person name="Wayne K.J."/>
            <person name="Tettelin H."/>
            <person name="Glass J.I."/>
            <person name="Rusch D."/>
            <person name="Podicherti R."/>
            <person name="Tsui H.-C.T."/>
            <person name="Winkler M.E."/>
        </authorList>
    </citation>
    <scope>NUCLEOTIDE SEQUENCE</scope>
</reference>